<name>A0A078B2F8_STYLE</name>
<dbReference type="InParanoid" id="A0A078B2F8"/>
<gene>
    <name evidence="1" type="primary">Contig9566.g10233</name>
    <name evidence="1" type="ORF">STYLEM_17797</name>
</gene>
<dbReference type="Proteomes" id="UP000039865">
    <property type="component" value="Unassembled WGS sequence"/>
</dbReference>
<evidence type="ECO:0000313" key="1">
    <source>
        <dbReference type="EMBL" id="CDW88674.1"/>
    </source>
</evidence>
<dbReference type="AlphaFoldDB" id="A0A078B2F8"/>
<organism evidence="1 2">
    <name type="scientific">Stylonychia lemnae</name>
    <name type="common">Ciliate</name>
    <dbReference type="NCBI Taxonomy" id="5949"/>
    <lineage>
        <taxon>Eukaryota</taxon>
        <taxon>Sar</taxon>
        <taxon>Alveolata</taxon>
        <taxon>Ciliophora</taxon>
        <taxon>Intramacronucleata</taxon>
        <taxon>Spirotrichea</taxon>
        <taxon>Stichotrichia</taxon>
        <taxon>Sporadotrichida</taxon>
        <taxon>Oxytrichidae</taxon>
        <taxon>Stylonychinae</taxon>
        <taxon>Stylonychia</taxon>
    </lineage>
</organism>
<evidence type="ECO:0000313" key="2">
    <source>
        <dbReference type="Proteomes" id="UP000039865"/>
    </source>
</evidence>
<keyword evidence="2" id="KW-1185">Reference proteome</keyword>
<protein>
    <submittedName>
        <fullName evidence="1">Uncharacterized protein</fullName>
    </submittedName>
</protein>
<sequence length="58" mass="6944">MVEQGFNFFDKLFRSGQNNKIYCPHIMDLDTLNKMLRLSYPDLSARKIKSEQYSLIRE</sequence>
<accession>A0A078B2F8</accession>
<dbReference type="EMBL" id="CCKQ01016793">
    <property type="protein sequence ID" value="CDW88674.1"/>
    <property type="molecule type" value="Genomic_DNA"/>
</dbReference>
<proteinExistence type="predicted"/>
<reference evidence="1 2" key="1">
    <citation type="submission" date="2014-06" db="EMBL/GenBank/DDBJ databases">
        <authorList>
            <person name="Swart Estienne"/>
        </authorList>
    </citation>
    <scope>NUCLEOTIDE SEQUENCE [LARGE SCALE GENOMIC DNA]</scope>
    <source>
        <strain evidence="1 2">130c</strain>
    </source>
</reference>